<gene>
    <name evidence="6" type="ordered locus">BURPS1710b_2485</name>
</gene>
<reference evidence="6 7" key="1">
    <citation type="submission" date="2005-09" db="EMBL/GenBank/DDBJ databases">
        <authorList>
            <person name="Woods D.E."/>
            <person name="Nierman W.C."/>
        </authorList>
    </citation>
    <scope>NUCLEOTIDE SEQUENCE [LARGE SCALE GENOMIC DNA]</scope>
    <source>
        <strain evidence="6 7">1710b</strain>
    </source>
</reference>
<dbReference type="InterPro" id="IPR036388">
    <property type="entry name" value="WH-like_DNA-bd_sf"/>
</dbReference>
<evidence type="ECO:0000313" key="6">
    <source>
        <dbReference type="EMBL" id="ABA50194.1"/>
    </source>
</evidence>
<dbReference type="Pfam" id="PF12802">
    <property type="entry name" value="MarR_2"/>
    <property type="match status" value="1"/>
</dbReference>
<dbReference type="GO" id="GO:0003677">
    <property type="term" value="F:DNA binding"/>
    <property type="evidence" value="ECO:0007669"/>
    <property type="project" value="UniProtKB-KW"/>
</dbReference>
<dbReference type="GO" id="GO:0006950">
    <property type="term" value="P:response to stress"/>
    <property type="evidence" value="ECO:0007669"/>
    <property type="project" value="TreeGrafter"/>
</dbReference>
<dbReference type="GO" id="GO:0003700">
    <property type="term" value="F:DNA-binding transcription factor activity"/>
    <property type="evidence" value="ECO:0007669"/>
    <property type="project" value="InterPro"/>
</dbReference>
<evidence type="ECO:0000256" key="1">
    <source>
        <dbReference type="ARBA" id="ARBA00023015"/>
    </source>
</evidence>
<dbReference type="InterPro" id="IPR039422">
    <property type="entry name" value="MarR/SlyA-like"/>
</dbReference>
<evidence type="ECO:0000259" key="5">
    <source>
        <dbReference type="PROSITE" id="PS50995"/>
    </source>
</evidence>
<dbReference type="PROSITE" id="PS01117">
    <property type="entry name" value="HTH_MARR_1"/>
    <property type="match status" value="1"/>
</dbReference>
<name>Q3JRC5_BURP1</name>
<dbReference type="KEGG" id="bpm:BURPS1710b_2485"/>
<dbReference type="PANTHER" id="PTHR33164:SF57">
    <property type="entry name" value="MARR-FAMILY TRANSCRIPTIONAL REGULATOR"/>
    <property type="match status" value="1"/>
</dbReference>
<accession>Q3JRC5</accession>
<dbReference type="InterPro" id="IPR000835">
    <property type="entry name" value="HTH_MarR-typ"/>
</dbReference>
<dbReference type="PANTHER" id="PTHR33164">
    <property type="entry name" value="TRANSCRIPTIONAL REGULATOR, MARR FAMILY"/>
    <property type="match status" value="1"/>
</dbReference>
<evidence type="ECO:0000313" key="7">
    <source>
        <dbReference type="Proteomes" id="UP000002700"/>
    </source>
</evidence>
<proteinExistence type="predicted"/>
<dbReference type="EMBL" id="CP000124">
    <property type="protein sequence ID" value="ABA50194.1"/>
    <property type="molecule type" value="Genomic_DNA"/>
</dbReference>
<dbReference type="Gene3D" id="1.10.10.10">
    <property type="entry name" value="Winged helix-like DNA-binding domain superfamily/Winged helix DNA-binding domain"/>
    <property type="match status" value="1"/>
</dbReference>
<dbReference type="SUPFAM" id="SSF46785">
    <property type="entry name" value="Winged helix' DNA-binding domain"/>
    <property type="match status" value="1"/>
</dbReference>
<dbReference type="InterPro" id="IPR023187">
    <property type="entry name" value="Tscrpt_reg_MarR-type_CS"/>
</dbReference>
<dbReference type="Proteomes" id="UP000002700">
    <property type="component" value="Chromosome I"/>
</dbReference>
<evidence type="ECO:0000256" key="2">
    <source>
        <dbReference type="ARBA" id="ARBA00023125"/>
    </source>
</evidence>
<evidence type="ECO:0000256" key="3">
    <source>
        <dbReference type="ARBA" id="ARBA00023163"/>
    </source>
</evidence>
<dbReference type="PRINTS" id="PR00598">
    <property type="entry name" value="HTHMARR"/>
</dbReference>
<dbReference type="SMART" id="SM00347">
    <property type="entry name" value="HTH_MARR"/>
    <property type="match status" value="1"/>
</dbReference>
<feature type="region of interest" description="Disordered" evidence="4">
    <location>
        <begin position="1"/>
        <end position="26"/>
    </location>
</feature>
<sequence length="173" mass="19080">MNRTVDRAPRCGNNRARTPHSGHDMARSKVGLDQFMTYRMHVLNKLSDRGIGELYRMKLGISLPEARIIASVGAFGPFSIMELARRANLDKSQASRAAEALIRRGLVKRGPSDDDGRVVLIALTPAGAALNRKIMPIARKWNETLLDGLSESEKAAFSRALDKIIAGARERED</sequence>
<dbReference type="AlphaFoldDB" id="Q3JRC5"/>
<feature type="domain" description="HTH marR-type" evidence="5">
    <location>
        <begin position="32"/>
        <end position="166"/>
    </location>
</feature>
<organism evidence="6 7">
    <name type="scientific">Burkholderia pseudomallei (strain 1710b)</name>
    <dbReference type="NCBI Taxonomy" id="320372"/>
    <lineage>
        <taxon>Bacteria</taxon>
        <taxon>Pseudomonadati</taxon>
        <taxon>Pseudomonadota</taxon>
        <taxon>Betaproteobacteria</taxon>
        <taxon>Burkholderiales</taxon>
        <taxon>Burkholderiaceae</taxon>
        <taxon>Burkholderia</taxon>
        <taxon>pseudomallei group</taxon>
    </lineage>
</organism>
<keyword evidence="1" id="KW-0805">Transcription regulation</keyword>
<dbReference type="HOGENOM" id="CLU_083287_8_0_4"/>
<keyword evidence="3" id="KW-0804">Transcription</keyword>
<protein>
    <submittedName>
        <fullName evidence="6">Transcriptional regulator, MarR family</fullName>
    </submittedName>
</protein>
<dbReference type="PROSITE" id="PS50995">
    <property type="entry name" value="HTH_MARR_2"/>
    <property type="match status" value="1"/>
</dbReference>
<dbReference type="EnsemblBacteria" id="ABA50194">
    <property type="protein sequence ID" value="ABA50194"/>
    <property type="gene ID" value="BURPS1710b_2485"/>
</dbReference>
<dbReference type="InterPro" id="IPR036390">
    <property type="entry name" value="WH_DNA-bd_sf"/>
</dbReference>
<evidence type="ECO:0000256" key="4">
    <source>
        <dbReference type="SAM" id="MobiDB-lite"/>
    </source>
</evidence>
<keyword evidence="2" id="KW-0238">DNA-binding</keyword>